<dbReference type="SUPFAM" id="SSF55326">
    <property type="entry name" value="PurM N-terminal domain-like"/>
    <property type="match status" value="1"/>
</dbReference>
<feature type="binding site" evidence="2">
    <location>
        <position position="49"/>
    </location>
    <ligand>
        <name>Mg(2+)</name>
        <dbReference type="ChEBI" id="CHEBI:18420"/>
        <label>4</label>
    </ligand>
</feature>
<dbReference type="HAMAP" id="MF_02128">
    <property type="entry name" value="TMP_kinase"/>
    <property type="match status" value="1"/>
</dbReference>
<dbReference type="InterPro" id="IPR036676">
    <property type="entry name" value="PurM-like_C_sf"/>
</dbReference>
<comment type="miscellaneous">
    <text evidence="2">Reaction mechanism of ThiL seems to utilize a direct, inline transfer of the gamma-phosphate of ATP to TMP rather than a phosphorylated enzyme intermediate.</text>
</comment>
<keyword evidence="2 5" id="KW-0808">Transferase</keyword>
<feature type="binding site" evidence="2">
    <location>
        <position position="95"/>
    </location>
    <ligand>
        <name>Mg(2+)</name>
        <dbReference type="ChEBI" id="CHEBI:18420"/>
        <label>2</label>
    </ligand>
</feature>
<dbReference type="InterPro" id="IPR016188">
    <property type="entry name" value="PurM-like_N"/>
</dbReference>
<feature type="binding site" evidence="2">
    <location>
        <position position="169"/>
    </location>
    <ligand>
        <name>ATP</name>
        <dbReference type="ChEBI" id="CHEBI:30616"/>
    </ligand>
</feature>
<dbReference type="SUPFAM" id="SSF56042">
    <property type="entry name" value="PurM C-terminal domain-like"/>
    <property type="match status" value="1"/>
</dbReference>
<proteinExistence type="inferred from homology"/>
<keyword evidence="2" id="KW-0479">Metal-binding</keyword>
<evidence type="ECO:0000256" key="2">
    <source>
        <dbReference type="HAMAP-Rule" id="MF_02128"/>
    </source>
</evidence>
<organism evidence="5">
    <name type="scientific">Desulfacinum infernum</name>
    <dbReference type="NCBI Taxonomy" id="35837"/>
    <lineage>
        <taxon>Bacteria</taxon>
        <taxon>Pseudomonadati</taxon>
        <taxon>Thermodesulfobacteriota</taxon>
        <taxon>Syntrophobacteria</taxon>
        <taxon>Syntrophobacterales</taxon>
        <taxon>Syntrophobacteraceae</taxon>
        <taxon>Desulfacinum</taxon>
    </lineage>
</organism>
<comment type="similarity">
    <text evidence="2">Belongs to the thiamine-monophosphate kinase family.</text>
</comment>
<dbReference type="PIRSF" id="PIRSF005303">
    <property type="entry name" value="Thiam_monoph_kin"/>
    <property type="match status" value="1"/>
</dbReference>
<feature type="binding site" evidence="2">
    <location>
        <position position="237"/>
    </location>
    <ligand>
        <name>Mg(2+)</name>
        <dbReference type="ChEBI" id="CHEBI:18420"/>
        <label>3</label>
    </ligand>
</feature>
<dbReference type="PANTHER" id="PTHR30270">
    <property type="entry name" value="THIAMINE-MONOPHOSPHATE KINASE"/>
    <property type="match status" value="1"/>
</dbReference>
<comment type="caution">
    <text evidence="5">The sequence shown here is derived from an EMBL/GenBank/DDBJ whole genome shotgun (WGS) entry which is preliminary data.</text>
</comment>
<comment type="caution">
    <text evidence="2">Lacks conserved residue(s) required for the propagation of feature annotation.</text>
</comment>
<comment type="catalytic activity">
    <reaction evidence="2">
        <text>thiamine phosphate + ATP = thiamine diphosphate + ADP</text>
        <dbReference type="Rhea" id="RHEA:15913"/>
        <dbReference type="ChEBI" id="CHEBI:30616"/>
        <dbReference type="ChEBI" id="CHEBI:37575"/>
        <dbReference type="ChEBI" id="CHEBI:58937"/>
        <dbReference type="ChEBI" id="CHEBI:456216"/>
        <dbReference type="EC" id="2.7.4.16"/>
    </reaction>
</comment>
<comment type="pathway">
    <text evidence="2">Cofactor biosynthesis; thiamine diphosphate biosynthesis; thiamine diphosphate from thiamine phosphate: step 1/1.</text>
</comment>
<sequence>MMAPQRPHGPAMDPASLSVQEIGEFGLIDRLRNLLPYGAPSVLVGIGDDVAVLRTEAGRLLLATCDCQIEGVHFTLPAVPAYLLGRRAAAVNLSDMAAMGGTPLWALVSLMVPESTPVSLVEEIYRGFGEALSRFGAVVVGGNTARHPDRVVIDVTLLGEGDPDRVILRSGARVGDLIIVTGTLGASRAGLECLAADLSGVDEPLRSAAVHRHWAPEPRLAEGRLLAASGRVRAMIDVSDGLMGDLGHLCRASGVGAVLYADAVPVDPACDAVARTVGRDPLEWALYGGEDYELLAAVDPGGLADITQAFQEARVSPCRVIGRIVPREEGLRCVRSDGTAVAGPDRAWDHFRKEAS</sequence>
<feature type="binding site" evidence="2">
    <location>
        <position position="95"/>
    </location>
    <ligand>
        <name>Mg(2+)</name>
        <dbReference type="ChEBI" id="CHEBI:18420"/>
        <label>4</label>
    </ligand>
</feature>
<name>A0A831ZU17_9BACT</name>
<accession>A0A831ZU17</accession>
<feature type="binding site" evidence="2">
    <location>
        <position position="290"/>
    </location>
    <ligand>
        <name>substrate</name>
    </ligand>
</feature>
<protein>
    <recommendedName>
        <fullName evidence="2">Thiamine-monophosphate kinase</fullName>
        <shortName evidence="2">TMP kinase</shortName>
        <shortName evidence="2">Thiamine-phosphate kinase</shortName>
        <ecNumber evidence="2">2.7.4.16</ecNumber>
    </recommendedName>
</protein>
<dbReference type="Gene3D" id="3.90.650.10">
    <property type="entry name" value="PurM-like C-terminal domain"/>
    <property type="match status" value="1"/>
</dbReference>
<feature type="binding site" evidence="2">
    <location>
        <position position="66"/>
    </location>
    <ligand>
        <name>Mg(2+)</name>
        <dbReference type="ChEBI" id="CHEBI:18420"/>
        <label>2</label>
    </ligand>
</feature>
<dbReference type="CDD" id="cd02194">
    <property type="entry name" value="ThiL"/>
    <property type="match status" value="1"/>
</dbReference>
<dbReference type="GO" id="GO:0009228">
    <property type="term" value="P:thiamine biosynthetic process"/>
    <property type="evidence" value="ECO:0007669"/>
    <property type="project" value="UniProtKB-KW"/>
</dbReference>
<dbReference type="Gene3D" id="3.30.1330.10">
    <property type="entry name" value="PurM-like, N-terminal domain"/>
    <property type="match status" value="1"/>
</dbReference>
<dbReference type="GO" id="GO:0005524">
    <property type="term" value="F:ATP binding"/>
    <property type="evidence" value="ECO:0007669"/>
    <property type="project" value="UniProtKB-UniRule"/>
</dbReference>
<keyword evidence="2" id="KW-0067">ATP-binding</keyword>
<dbReference type="NCBIfam" id="TIGR01379">
    <property type="entry name" value="thiL"/>
    <property type="match status" value="1"/>
</dbReference>
<dbReference type="Pfam" id="PF02769">
    <property type="entry name" value="AIRS_C"/>
    <property type="match status" value="1"/>
</dbReference>
<keyword evidence="2" id="KW-0547">Nucleotide-binding</keyword>
<feature type="binding site" evidence="2">
    <location>
        <position position="240"/>
    </location>
    <ligand>
        <name>Mg(2+)</name>
        <dbReference type="ChEBI" id="CHEBI:18420"/>
        <label>5</label>
    </ligand>
</feature>
<feature type="binding site" evidence="2">
    <location>
        <position position="348"/>
    </location>
    <ligand>
        <name>substrate</name>
    </ligand>
</feature>
<dbReference type="GO" id="GO:0000287">
    <property type="term" value="F:magnesium ion binding"/>
    <property type="evidence" value="ECO:0007669"/>
    <property type="project" value="UniProtKB-UniRule"/>
</dbReference>
<feature type="binding site" evidence="2">
    <location>
        <position position="125"/>
    </location>
    <ligand>
        <name>ATP</name>
        <dbReference type="ChEBI" id="CHEBI:30616"/>
    </ligand>
</feature>
<comment type="function">
    <text evidence="2">Catalyzes the ATP-dependent phosphorylation of thiamine-monophosphate (TMP) to form thiamine-pyrophosphate (TPP), the active form of vitamin B1.</text>
</comment>
<keyword evidence="1 2" id="KW-0784">Thiamine biosynthesis</keyword>
<dbReference type="InterPro" id="IPR010918">
    <property type="entry name" value="PurM-like_C_dom"/>
</dbReference>
<reference evidence="5" key="1">
    <citation type="journal article" date="2020" name="mSystems">
        <title>Genome- and Community-Level Interaction Insights into Carbon Utilization and Element Cycling Functions of Hydrothermarchaeota in Hydrothermal Sediment.</title>
        <authorList>
            <person name="Zhou Z."/>
            <person name="Liu Y."/>
            <person name="Xu W."/>
            <person name="Pan J."/>
            <person name="Luo Z.H."/>
            <person name="Li M."/>
        </authorList>
    </citation>
    <scope>NUCLEOTIDE SEQUENCE [LARGE SCALE GENOMIC DNA]</scope>
    <source>
        <strain evidence="5">SpSt-456</strain>
    </source>
</reference>
<dbReference type="UniPathway" id="UPA00060">
    <property type="reaction ID" value="UER00142"/>
</dbReference>
<evidence type="ECO:0000259" key="3">
    <source>
        <dbReference type="Pfam" id="PF00586"/>
    </source>
</evidence>
<feature type="binding site" evidence="2">
    <location>
        <position position="49"/>
    </location>
    <ligand>
        <name>Mg(2+)</name>
        <dbReference type="ChEBI" id="CHEBI:18420"/>
        <label>3</label>
    </ligand>
</feature>
<feature type="binding site" evidence="2">
    <location>
        <position position="66"/>
    </location>
    <ligand>
        <name>Mg(2+)</name>
        <dbReference type="ChEBI" id="CHEBI:18420"/>
        <label>1</label>
    </ligand>
</feature>
<feature type="binding site" evidence="2">
    <location>
        <position position="73"/>
    </location>
    <ligand>
        <name>substrate</name>
    </ligand>
</feature>
<feature type="binding site" evidence="2">
    <location>
        <position position="239"/>
    </location>
    <ligand>
        <name>ATP</name>
        <dbReference type="ChEBI" id="CHEBI:30616"/>
    </ligand>
</feature>
<dbReference type="InterPro" id="IPR006283">
    <property type="entry name" value="ThiL-like"/>
</dbReference>
<dbReference type="GO" id="GO:0009229">
    <property type="term" value="P:thiamine diphosphate biosynthetic process"/>
    <property type="evidence" value="ECO:0007669"/>
    <property type="project" value="UniProtKB-UniRule"/>
</dbReference>
<feature type="binding site" evidence="2">
    <location>
        <position position="143"/>
    </location>
    <ligand>
        <name>Mg(2+)</name>
        <dbReference type="ChEBI" id="CHEBI:18420"/>
        <label>1</label>
    </ligand>
</feature>
<keyword evidence="2" id="KW-0460">Magnesium</keyword>
<dbReference type="PANTHER" id="PTHR30270:SF0">
    <property type="entry name" value="THIAMINE-MONOPHOSPHATE KINASE"/>
    <property type="match status" value="1"/>
</dbReference>
<feature type="domain" description="PurM-like N-terminal" evidence="3">
    <location>
        <begin position="47"/>
        <end position="159"/>
    </location>
</feature>
<feature type="binding site" evidence="2">
    <location>
        <position position="95"/>
    </location>
    <ligand>
        <name>Mg(2+)</name>
        <dbReference type="ChEBI" id="CHEBI:18420"/>
        <label>3</label>
    </ligand>
</feature>
<dbReference type="AlphaFoldDB" id="A0A831ZU17"/>
<gene>
    <name evidence="2 5" type="primary">thiL</name>
    <name evidence="5" type="ORF">ENS06_15250</name>
</gene>
<feature type="binding site" evidence="2">
    <location>
        <position position="64"/>
    </location>
    <ligand>
        <name>Mg(2+)</name>
        <dbReference type="ChEBI" id="CHEBI:18420"/>
        <label>4</label>
    </ligand>
</feature>
<evidence type="ECO:0000259" key="4">
    <source>
        <dbReference type="Pfam" id="PF02769"/>
    </source>
</evidence>
<keyword evidence="2 5" id="KW-0418">Kinase</keyword>
<dbReference type="EMBL" id="DSTK01000041">
    <property type="protein sequence ID" value="HFK98669.1"/>
    <property type="molecule type" value="Genomic_DNA"/>
</dbReference>
<feature type="domain" description="PurM-like C-terminal" evidence="4">
    <location>
        <begin position="173"/>
        <end position="328"/>
    </location>
</feature>
<evidence type="ECO:0000256" key="1">
    <source>
        <dbReference type="ARBA" id="ARBA00022977"/>
    </source>
</evidence>
<evidence type="ECO:0000313" key="5">
    <source>
        <dbReference type="EMBL" id="HFK98669.1"/>
    </source>
</evidence>
<dbReference type="EC" id="2.7.4.16" evidence="2"/>
<dbReference type="InterPro" id="IPR036921">
    <property type="entry name" value="PurM-like_N_sf"/>
</dbReference>
<dbReference type="Pfam" id="PF00586">
    <property type="entry name" value="AIRS"/>
    <property type="match status" value="1"/>
</dbReference>
<feature type="binding site" evidence="2">
    <location>
        <begin position="142"/>
        <end position="143"/>
    </location>
    <ligand>
        <name>ATP</name>
        <dbReference type="ChEBI" id="CHEBI:30616"/>
    </ligand>
</feature>
<dbReference type="GO" id="GO:0009030">
    <property type="term" value="F:thiamine-phosphate kinase activity"/>
    <property type="evidence" value="ECO:0007669"/>
    <property type="project" value="UniProtKB-UniRule"/>
</dbReference>